<reference evidence="9 10" key="1">
    <citation type="journal article" date="2018" name="Int. J. Syst. Evol. Microbiol.">
        <title>Pseudooceanicola lipolyticus sp. nov., a marine alphaproteobacterium, reclassification of Oceanicola flagellatus as Pseudooceanicola flagellatus comb. nov. and emended description of the genus Pseudooceanicola.</title>
        <authorList>
            <person name="Huang M.-M."/>
            <person name="Guo L.-L."/>
            <person name="Wu Y.-H."/>
            <person name="Lai Q.-L."/>
            <person name="Shao Z.-Z."/>
            <person name="Wang C.-S."/>
            <person name="Wu M."/>
            <person name="Xu X.-W."/>
        </authorList>
    </citation>
    <scope>NUCLEOTIDE SEQUENCE [LARGE SCALE GENOMIC DNA]</scope>
    <source>
        <strain evidence="9 10">157</strain>
    </source>
</reference>
<evidence type="ECO:0000313" key="10">
    <source>
        <dbReference type="Proteomes" id="UP000231553"/>
    </source>
</evidence>
<evidence type="ECO:0000256" key="7">
    <source>
        <dbReference type="RuleBase" id="RU003879"/>
    </source>
</evidence>
<dbReference type="InterPro" id="IPR003400">
    <property type="entry name" value="ExbD"/>
</dbReference>
<feature type="transmembrane region" description="Helical" evidence="8">
    <location>
        <begin position="15"/>
        <end position="32"/>
    </location>
</feature>
<dbReference type="GO" id="GO:0005886">
    <property type="term" value="C:plasma membrane"/>
    <property type="evidence" value="ECO:0007669"/>
    <property type="project" value="UniProtKB-SubCell"/>
</dbReference>
<name>A0A2M8IT72_9RHOB</name>
<dbReference type="OrthoDB" id="8479787at2"/>
<evidence type="ECO:0000256" key="8">
    <source>
        <dbReference type="SAM" id="Phobius"/>
    </source>
</evidence>
<dbReference type="Pfam" id="PF02472">
    <property type="entry name" value="ExbD"/>
    <property type="match status" value="1"/>
</dbReference>
<keyword evidence="3" id="KW-1003">Cell membrane</keyword>
<evidence type="ECO:0000313" key="9">
    <source>
        <dbReference type="EMBL" id="PJE31693.1"/>
    </source>
</evidence>
<comment type="caution">
    <text evidence="9">The sequence shown here is derived from an EMBL/GenBank/DDBJ whole genome shotgun (WGS) entry which is preliminary data.</text>
</comment>
<keyword evidence="7" id="KW-0813">Transport</keyword>
<dbReference type="EMBL" id="PGTB01000368">
    <property type="protein sequence ID" value="PJE31693.1"/>
    <property type="molecule type" value="Genomic_DNA"/>
</dbReference>
<keyword evidence="6 8" id="KW-0472">Membrane</keyword>
<evidence type="ECO:0000256" key="4">
    <source>
        <dbReference type="ARBA" id="ARBA00022692"/>
    </source>
</evidence>
<protein>
    <submittedName>
        <fullName evidence="9">Biopolymer transporter ExbD</fullName>
    </submittedName>
</protein>
<evidence type="ECO:0000256" key="3">
    <source>
        <dbReference type="ARBA" id="ARBA00022475"/>
    </source>
</evidence>
<dbReference type="GO" id="GO:0022857">
    <property type="term" value="F:transmembrane transporter activity"/>
    <property type="evidence" value="ECO:0007669"/>
    <property type="project" value="InterPro"/>
</dbReference>
<evidence type="ECO:0000256" key="1">
    <source>
        <dbReference type="ARBA" id="ARBA00004162"/>
    </source>
</evidence>
<dbReference type="AlphaFoldDB" id="A0A2M8IT72"/>
<evidence type="ECO:0000256" key="6">
    <source>
        <dbReference type="ARBA" id="ARBA00023136"/>
    </source>
</evidence>
<dbReference type="Proteomes" id="UP000231553">
    <property type="component" value="Unassembled WGS sequence"/>
</dbReference>
<evidence type="ECO:0000256" key="2">
    <source>
        <dbReference type="ARBA" id="ARBA00005811"/>
    </source>
</evidence>
<keyword evidence="5 8" id="KW-1133">Transmembrane helix</keyword>
<accession>A0A2M8IT72</accession>
<sequence length="105" mass="11158">MDFAPPPRRPRGESIVPMINVVFLLLVFFLMTSRLAPPEPFDVAPPIAAQSEEGEVAPVLYLSAEGELGFEELHGDAAVAAFAARAKAAEQTPWLRADAQAGAAV</sequence>
<gene>
    <name evidence="9" type="ORF">CVM52_25955</name>
</gene>
<feature type="non-terminal residue" evidence="9">
    <location>
        <position position="105"/>
    </location>
</feature>
<keyword evidence="10" id="KW-1185">Reference proteome</keyword>
<keyword evidence="4 7" id="KW-0812">Transmembrane</keyword>
<comment type="subcellular location">
    <subcellularLocation>
        <location evidence="1">Cell membrane</location>
        <topology evidence="1">Single-pass membrane protein</topology>
    </subcellularLocation>
    <subcellularLocation>
        <location evidence="7">Cell membrane</location>
        <topology evidence="7">Single-pass type II membrane protein</topology>
    </subcellularLocation>
</comment>
<evidence type="ECO:0000256" key="5">
    <source>
        <dbReference type="ARBA" id="ARBA00022989"/>
    </source>
</evidence>
<keyword evidence="7" id="KW-0653">Protein transport</keyword>
<dbReference type="GO" id="GO:0015031">
    <property type="term" value="P:protein transport"/>
    <property type="evidence" value="ECO:0007669"/>
    <property type="project" value="UniProtKB-KW"/>
</dbReference>
<proteinExistence type="inferred from homology"/>
<comment type="similarity">
    <text evidence="2 7">Belongs to the ExbD/TolR family.</text>
</comment>
<organism evidence="9 10">
    <name type="scientific">Pseudooceanicola lipolyticus</name>
    <dbReference type="NCBI Taxonomy" id="2029104"/>
    <lineage>
        <taxon>Bacteria</taxon>
        <taxon>Pseudomonadati</taxon>
        <taxon>Pseudomonadota</taxon>
        <taxon>Alphaproteobacteria</taxon>
        <taxon>Rhodobacterales</taxon>
        <taxon>Paracoccaceae</taxon>
        <taxon>Pseudooceanicola</taxon>
    </lineage>
</organism>